<dbReference type="EMBL" id="FQXK01000003">
    <property type="protein sequence ID" value="SHH07997.1"/>
    <property type="molecule type" value="Genomic_DNA"/>
</dbReference>
<proteinExistence type="predicted"/>
<reference evidence="2" key="1">
    <citation type="submission" date="2016-11" db="EMBL/GenBank/DDBJ databases">
        <authorList>
            <person name="Varghese N."/>
            <person name="Submissions S."/>
        </authorList>
    </citation>
    <scope>NUCLEOTIDE SEQUENCE [LARGE SCALE GENOMIC DNA]</scope>
    <source>
        <strain evidence="2">DSM 3071</strain>
    </source>
</reference>
<dbReference type="STRING" id="1121131.SAMN02745229_00170"/>
<gene>
    <name evidence="1" type="ORF">SAMN02745229_00170</name>
</gene>
<dbReference type="AlphaFoldDB" id="A0A1M5Q143"/>
<organism evidence="1 2">
    <name type="scientific">Butyrivibrio fibrisolvens DSM 3071</name>
    <dbReference type="NCBI Taxonomy" id="1121131"/>
    <lineage>
        <taxon>Bacteria</taxon>
        <taxon>Bacillati</taxon>
        <taxon>Bacillota</taxon>
        <taxon>Clostridia</taxon>
        <taxon>Lachnospirales</taxon>
        <taxon>Lachnospiraceae</taxon>
        <taxon>Butyrivibrio</taxon>
    </lineage>
</organism>
<evidence type="ECO:0000313" key="2">
    <source>
        <dbReference type="Proteomes" id="UP000184278"/>
    </source>
</evidence>
<protein>
    <submittedName>
        <fullName evidence="1">Uncharacterized protein</fullName>
    </submittedName>
</protein>
<name>A0A1M5Q143_BUTFI</name>
<sequence>MEFVALIVRNGIYTKLKEELERIDENPNYMTVPAALRELEKIEMVRGHDQIYWLDHAVTKTQKVILKAFGMDVAYVKHRANRIIEQLKIADNIGW</sequence>
<evidence type="ECO:0000313" key="1">
    <source>
        <dbReference type="EMBL" id="SHH07997.1"/>
    </source>
</evidence>
<keyword evidence="2" id="KW-1185">Reference proteome</keyword>
<dbReference type="Proteomes" id="UP000184278">
    <property type="component" value="Unassembled WGS sequence"/>
</dbReference>
<accession>A0A1M5Q143</accession>